<evidence type="ECO:0000313" key="2">
    <source>
        <dbReference type="Proteomes" id="UP000484858"/>
    </source>
</evidence>
<dbReference type="AlphaFoldDB" id="A0A829XC58"/>
<protein>
    <recommendedName>
        <fullName evidence="3">N-acetyltransferase domain-containing protein</fullName>
    </recommendedName>
</protein>
<name>A0A829XC58_GLUOY</name>
<dbReference type="SUPFAM" id="SSF55729">
    <property type="entry name" value="Acyl-CoA N-acyltransferases (Nat)"/>
    <property type="match status" value="1"/>
</dbReference>
<comment type="caution">
    <text evidence="1">The sequence shown here is derived from an EMBL/GenBank/DDBJ whole genome shotgun (WGS) entry which is preliminary data.</text>
</comment>
<evidence type="ECO:0008006" key="3">
    <source>
        <dbReference type="Google" id="ProtNLM"/>
    </source>
</evidence>
<gene>
    <name evidence="1" type="ORF">NBRC3293_2473</name>
</gene>
<proteinExistence type="predicted"/>
<accession>A0A829XC58</accession>
<dbReference type="InterPro" id="IPR016181">
    <property type="entry name" value="Acyl_CoA_acyltransferase"/>
</dbReference>
<dbReference type="RefSeq" id="WP_172493429.1">
    <property type="nucleotide sequence ID" value="NZ_BARJ01000012.1"/>
</dbReference>
<evidence type="ECO:0000313" key="1">
    <source>
        <dbReference type="EMBL" id="GEM17976.1"/>
    </source>
</evidence>
<dbReference type="EMBL" id="BARJ01000012">
    <property type="protein sequence ID" value="GEM17976.1"/>
    <property type="molecule type" value="Genomic_DNA"/>
</dbReference>
<sequence length="143" mass="16249">MIFTAPDIPGARVNDIDAINAVITHPAIYGEPGRIVDVEDRLVVSLPGIVVGFRAVRCRVHECHQAVVPEMRGKEAIAAMRRIRDWWWETQPSDLMIAAIPDNKKAARFTMHALGFVRWGEISTRCPDGIERHHVTYKMERPR</sequence>
<dbReference type="Proteomes" id="UP000484858">
    <property type="component" value="Unassembled WGS sequence"/>
</dbReference>
<organism evidence="1 2">
    <name type="scientific">Gluconobacter oxydans NBRC 3293</name>
    <dbReference type="NCBI Taxonomy" id="1315969"/>
    <lineage>
        <taxon>Bacteria</taxon>
        <taxon>Pseudomonadati</taxon>
        <taxon>Pseudomonadota</taxon>
        <taxon>Alphaproteobacteria</taxon>
        <taxon>Acetobacterales</taxon>
        <taxon>Acetobacteraceae</taxon>
        <taxon>Gluconobacter</taxon>
    </lineage>
</organism>
<reference evidence="1 2" key="1">
    <citation type="submission" date="2013-04" db="EMBL/GenBank/DDBJ databases">
        <title>Gluconobacter oxydans NBRC 3293 whole genome sequence.</title>
        <authorList>
            <person name="Matsutani M."/>
            <person name="Yakushi T."/>
            <person name="Matsushita K."/>
        </authorList>
    </citation>
    <scope>NUCLEOTIDE SEQUENCE [LARGE SCALE GENOMIC DNA]</scope>
    <source>
        <strain evidence="1 2">NBRC 3293</strain>
    </source>
</reference>